<name>A0AAV3UJL1_9EURY</name>
<accession>A0AAV3UJL1</accession>
<dbReference type="InterPro" id="IPR050259">
    <property type="entry name" value="SDR"/>
</dbReference>
<dbReference type="GeneID" id="68616768"/>
<comment type="similarity">
    <text evidence="1">Belongs to the short-chain dehydrogenases/reductases (SDR) family.</text>
</comment>
<dbReference type="RefSeq" id="WP_227778459.1">
    <property type="nucleotide sequence ID" value="NZ_BAABKX010000013.1"/>
</dbReference>
<dbReference type="AlphaFoldDB" id="A0AAV3UJL1"/>
<gene>
    <name evidence="2" type="ORF">GCM10025751_31800</name>
</gene>
<dbReference type="InterPro" id="IPR002347">
    <property type="entry name" value="SDR_fam"/>
</dbReference>
<dbReference type="PANTHER" id="PTHR42879">
    <property type="entry name" value="3-OXOACYL-(ACYL-CARRIER-PROTEIN) REDUCTASE"/>
    <property type="match status" value="1"/>
</dbReference>
<evidence type="ECO:0000256" key="1">
    <source>
        <dbReference type="ARBA" id="ARBA00006484"/>
    </source>
</evidence>
<dbReference type="Proteomes" id="UP001501729">
    <property type="component" value="Unassembled WGS sequence"/>
</dbReference>
<dbReference type="SUPFAM" id="SSF51735">
    <property type="entry name" value="NAD(P)-binding Rossmann-fold domains"/>
    <property type="match status" value="1"/>
</dbReference>
<dbReference type="Gene3D" id="3.40.50.720">
    <property type="entry name" value="NAD(P)-binding Rossmann-like Domain"/>
    <property type="match status" value="1"/>
</dbReference>
<sequence>MDLGLTGKRAFVLAASRGLGKAVATELVREGASVIITARDADQLRGAVEEIQRETACAEDAIDHVICDLGDEDMVRDATREAISRLGGLDVLVTNHGGPQTSRFPTLSIEDFDEGYQTILRSTVLVCEEALPALSDGGAITNLVAASTLEPSAGGVIGNVFRPGIYGLSKVLSDEYGEDGIRVNCVAPRGVMSDRIEQKLASLAEREGITKDEALELRTDELALNELGQPKEFARTVSFVSSPAAGYLTGAVIPVDGGWHRHAF</sequence>
<organism evidence="2 3">
    <name type="scientific">Haladaptatus pallidirubidus</name>
    <dbReference type="NCBI Taxonomy" id="1008152"/>
    <lineage>
        <taxon>Archaea</taxon>
        <taxon>Methanobacteriati</taxon>
        <taxon>Methanobacteriota</taxon>
        <taxon>Stenosarchaea group</taxon>
        <taxon>Halobacteria</taxon>
        <taxon>Halobacteriales</taxon>
        <taxon>Haladaptataceae</taxon>
        <taxon>Haladaptatus</taxon>
    </lineage>
</organism>
<evidence type="ECO:0000313" key="3">
    <source>
        <dbReference type="Proteomes" id="UP001501729"/>
    </source>
</evidence>
<dbReference type="Pfam" id="PF13561">
    <property type="entry name" value="adh_short_C2"/>
    <property type="match status" value="1"/>
</dbReference>
<evidence type="ECO:0000313" key="2">
    <source>
        <dbReference type="EMBL" id="GAA5053926.1"/>
    </source>
</evidence>
<dbReference type="PANTHER" id="PTHR42879:SF6">
    <property type="entry name" value="NADPH-DEPENDENT REDUCTASE BACG"/>
    <property type="match status" value="1"/>
</dbReference>
<reference evidence="2 3" key="1">
    <citation type="journal article" date="2019" name="Int. J. Syst. Evol. Microbiol.">
        <title>The Global Catalogue of Microorganisms (GCM) 10K type strain sequencing project: providing services to taxonomists for standard genome sequencing and annotation.</title>
        <authorList>
            <consortium name="The Broad Institute Genomics Platform"/>
            <consortium name="The Broad Institute Genome Sequencing Center for Infectious Disease"/>
            <person name="Wu L."/>
            <person name="Ma J."/>
        </authorList>
    </citation>
    <scope>NUCLEOTIDE SEQUENCE [LARGE SCALE GENOMIC DNA]</scope>
    <source>
        <strain evidence="2 3">JCM 17504</strain>
    </source>
</reference>
<dbReference type="PRINTS" id="PR00081">
    <property type="entry name" value="GDHRDH"/>
</dbReference>
<protein>
    <submittedName>
        <fullName evidence="2">SDR family oxidoreductase</fullName>
    </submittedName>
</protein>
<dbReference type="InterPro" id="IPR036291">
    <property type="entry name" value="NAD(P)-bd_dom_sf"/>
</dbReference>
<keyword evidence="3" id="KW-1185">Reference proteome</keyword>
<proteinExistence type="inferred from homology"/>
<comment type="caution">
    <text evidence="2">The sequence shown here is derived from an EMBL/GenBank/DDBJ whole genome shotgun (WGS) entry which is preliminary data.</text>
</comment>
<dbReference type="EMBL" id="BAABKX010000013">
    <property type="protein sequence ID" value="GAA5053926.1"/>
    <property type="molecule type" value="Genomic_DNA"/>
</dbReference>